<dbReference type="AlphaFoldDB" id="A0A1I1E7M9"/>
<evidence type="ECO:0000313" key="1">
    <source>
        <dbReference type="EMBL" id="SFB80970.1"/>
    </source>
</evidence>
<reference evidence="1 2" key="1">
    <citation type="submission" date="2016-10" db="EMBL/GenBank/DDBJ databases">
        <authorList>
            <person name="de Groot N.N."/>
        </authorList>
    </citation>
    <scope>NUCLEOTIDE SEQUENCE [LARGE SCALE GENOMIC DNA]</scope>
    <source>
        <strain evidence="1 2">DSM 6793</strain>
    </source>
</reference>
<accession>A0A1I1E7M9</accession>
<dbReference type="OrthoDB" id="663364at2"/>
<proteinExistence type="predicted"/>
<sequence>MNIRKLLMQVNQAEVCRKLGWSEEQYNELQLETGLQFLQLYSLPEYADNKVFWAWFRNQWDMRDERFLLSISQIPTLEREDKYLATHSILNNSFFPPHNIINYA</sequence>
<gene>
    <name evidence="1" type="ORF">SAMN05421780_101576</name>
</gene>
<evidence type="ECO:0000313" key="2">
    <source>
        <dbReference type="Proteomes" id="UP000199514"/>
    </source>
</evidence>
<dbReference type="EMBL" id="FOLE01000001">
    <property type="protein sequence ID" value="SFB80970.1"/>
    <property type="molecule type" value="Genomic_DNA"/>
</dbReference>
<dbReference type="RefSeq" id="WP_091506962.1">
    <property type="nucleotide sequence ID" value="NZ_FOLE01000001.1"/>
</dbReference>
<keyword evidence="2" id="KW-1185">Reference proteome</keyword>
<protein>
    <submittedName>
        <fullName evidence="1">Uncharacterized protein</fullName>
    </submittedName>
</protein>
<organism evidence="1 2">
    <name type="scientific">Flexibacter flexilis DSM 6793</name>
    <dbReference type="NCBI Taxonomy" id="927664"/>
    <lineage>
        <taxon>Bacteria</taxon>
        <taxon>Pseudomonadati</taxon>
        <taxon>Bacteroidota</taxon>
        <taxon>Cytophagia</taxon>
        <taxon>Cytophagales</taxon>
        <taxon>Flexibacteraceae</taxon>
        <taxon>Flexibacter</taxon>
    </lineage>
</organism>
<name>A0A1I1E7M9_9BACT</name>
<dbReference type="Proteomes" id="UP000199514">
    <property type="component" value="Unassembled WGS sequence"/>
</dbReference>
<dbReference type="STRING" id="927664.SAMN05421780_101576"/>